<keyword evidence="2" id="KW-0238">DNA-binding</keyword>
<evidence type="ECO:0000313" key="6">
    <source>
        <dbReference type="Proteomes" id="UP000198992"/>
    </source>
</evidence>
<feature type="domain" description="HTH crp-type" evidence="4">
    <location>
        <begin position="165"/>
        <end position="212"/>
    </location>
</feature>
<dbReference type="AlphaFoldDB" id="A0A1H4X1Y8"/>
<dbReference type="InterPro" id="IPR050397">
    <property type="entry name" value="Env_Response_Regulators"/>
</dbReference>
<evidence type="ECO:0000256" key="2">
    <source>
        <dbReference type="ARBA" id="ARBA00023125"/>
    </source>
</evidence>
<reference evidence="5 6" key="1">
    <citation type="submission" date="2016-10" db="EMBL/GenBank/DDBJ databases">
        <authorList>
            <person name="de Groot N.N."/>
        </authorList>
    </citation>
    <scope>NUCLEOTIDE SEQUENCE [LARGE SCALE GENOMIC DNA]</scope>
    <source>
        <strain evidence="5 6">MT12</strain>
    </source>
</reference>
<keyword evidence="3" id="KW-0804">Transcription</keyword>
<dbReference type="InterPro" id="IPR036388">
    <property type="entry name" value="WH-like_DNA-bd_sf"/>
</dbReference>
<evidence type="ECO:0000259" key="4">
    <source>
        <dbReference type="SMART" id="SM00419"/>
    </source>
</evidence>
<accession>A0A1H4X1Y8</accession>
<dbReference type="SUPFAM" id="SSF51206">
    <property type="entry name" value="cAMP-binding domain-like"/>
    <property type="match status" value="1"/>
</dbReference>
<dbReference type="OrthoDB" id="7506088at2"/>
<evidence type="ECO:0000256" key="1">
    <source>
        <dbReference type="ARBA" id="ARBA00023015"/>
    </source>
</evidence>
<dbReference type="InterPro" id="IPR014710">
    <property type="entry name" value="RmlC-like_jellyroll"/>
</dbReference>
<dbReference type="InterPro" id="IPR012318">
    <property type="entry name" value="HTH_CRP"/>
</dbReference>
<dbReference type="GO" id="GO:0003700">
    <property type="term" value="F:DNA-binding transcription factor activity"/>
    <property type="evidence" value="ECO:0007669"/>
    <property type="project" value="TreeGrafter"/>
</dbReference>
<organism evidence="5 6">
    <name type="scientific">Bradyrhizobium erythrophlei</name>
    <dbReference type="NCBI Taxonomy" id="1437360"/>
    <lineage>
        <taxon>Bacteria</taxon>
        <taxon>Pseudomonadati</taxon>
        <taxon>Pseudomonadota</taxon>
        <taxon>Alphaproteobacteria</taxon>
        <taxon>Hyphomicrobiales</taxon>
        <taxon>Nitrobacteraceae</taxon>
        <taxon>Bradyrhizobium</taxon>
    </lineage>
</organism>
<dbReference type="EMBL" id="FNTH01000001">
    <property type="protein sequence ID" value="SEC98754.1"/>
    <property type="molecule type" value="Genomic_DNA"/>
</dbReference>
<dbReference type="RefSeq" id="WP_092116922.1">
    <property type="nucleotide sequence ID" value="NZ_FNTH01000001.1"/>
</dbReference>
<keyword evidence="5" id="KW-0808">Transferase</keyword>
<keyword evidence="1" id="KW-0805">Transcription regulation</keyword>
<dbReference type="Proteomes" id="UP000198992">
    <property type="component" value="Unassembled WGS sequence"/>
</dbReference>
<evidence type="ECO:0000313" key="5">
    <source>
        <dbReference type="EMBL" id="SEC98754.1"/>
    </source>
</evidence>
<evidence type="ECO:0000256" key="3">
    <source>
        <dbReference type="ARBA" id="ARBA00023163"/>
    </source>
</evidence>
<gene>
    <name evidence="5" type="ORF">SAMN05444164_3313</name>
</gene>
<dbReference type="InterPro" id="IPR000595">
    <property type="entry name" value="cNMP-bd_dom"/>
</dbReference>
<dbReference type="Pfam" id="PF13545">
    <property type="entry name" value="HTH_Crp_2"/>
    <property type="match status" value="1"/>
</dbReference>
<proteinExistence type="predicted"/>
<dbReference type="PANTHER" id="PTHR24567">
    <property type="entry name" value="CRP FAMILY TRANSCRIPTIONAL REGULATORY PROTEIN"/>
    <property type="match status" value="1"/>
</dbReference>
<keyword evidence="5" id="KW-0418">Kinase</keyword>
<dbReference type="Gene3D" id="2.60.120.10">
    <property type="entry name" value="Jelly Rolls"/>
    <property type="match status" value="1"/>
</dbReference>
<dbReference type="PANTHER" id="PTHR24567:SF74">
    <property type="entry name" value="HTH-TYPE TRANSCRIPTIONAL REGULATOR ARCR"/>
    <property type="match status" value="1"/>
</dbReference>
<sequence>MLAQPSRRSLVKNTILASLSLPDLAAIGESLEPVALKERMIVHELRKPVDHVYFVESGAVSQRIVAGGSMLETAVVGHRGAVGASVISGVHLPTHQSVVLLPGNAFRISVDALRRVMNERPHVQQQLSRYVQALALHSAQTGLCGVRHCRDHRLACWLCVTCDAIGDRVLPVTHDYLSGVLGLRRPGVTETLTRFEEKGLIRKTRGVLHIDDRERLELEACSCYGVIANAYASSEDPALLDPGVILEEARRVLCVACHQSVVPSDSRT</sequence>
<dbReference type="Gene3D" id="1.10.10.10">
    <property type="entry name" value="Winged helix-like DNA-binding domain superfamily/Winged helix DNA-binding domain"/>
    <property type="match status" value="1"/>
</dbReference>
<dbReference type="GO" id="GO:0016301">
    <property type="term" value="F:kinase activity"/>
    <property type="evidence" value="ECO:0007669"/>
    <property type="project" value="UniProtKB-KW"/>
</dbReference>
<dbReference type="SUPFAM" id="SSF46785">
    <property type="entry name" value="Winged helix' DNA-binding domain"/>
    <property type="match status" value="1"/>
</dbReference>
<dbReference type="InterPro" id="IPR036390">
    <property type="entry name" value="WH_DNA-bd_sf"/>
</dbReference>
<dbReference type="CDD" id="cd00038">
    <property type="entry name" value="CAP_ED"/>
    <property type="match status" value="1"/>
</dbReference>
<dbReference type="SMART" id="SM00419">
    <property type="entry name" value="HTH_CRP"/>
    <property type="match status" value="1"/>
</dbReference>
<dbReference type="GO" id="GO:0003677">
    <property type="term" value="F:DNA binding"/>
    <property type="evidence" value="ECO:0007669"/>
    <property type="project" value="UniProtKB-KW"/>
</dbReference>
<name>A0A1H4X1Y8_9BRAD</name>
<dbReference type="GO" id="GO:0005829">
    <property type="term" value="C:cytosol"/>
    <property type="evidence" value="ECO:0007669"/>
    <property type="project" value="TreeGrafter"/>
</dbReference>
<protein>
    <submittedName>
        <fullName evidence="5">cAMP-binding domain of CRP or a regulatory subunit of cAMP-dependent protein kinases</fullName>
    </submittedName>
</protein>
<dbReference type="InterPro" id="IPR018490">
    <property type="entry name" value="cNMP-bd_dom_sf"/>
</dbReference>